<feature type="transmembrane region" description="Helical" evidence="1">
    <location>
        <begin position="493"/>
        <end position="513"/>
    </location>
</feature>
<reference evidence="3 4" key="1">
    <citation type="submission" date="2020-08" db="EMBL/GenBank/DDBJ databases">
        <title>Bridging the membrane lipid divide: bacteria of the FCB group superphylum have the potential to synthesize archaeal ether lipids.</title>
        <authorList>
            <person name="Villanueva L."/>
            <person name="Von Meijenfeldt F.A.B."/>
            <person name="Westbye A.B."/>
            <person name="Yadav S."/>
            <person name="Hopmans E.C."/>
            <person name="Dutilh B.E."/>
            <person name="Sinninghe Damste J.S."/>
        </authorList>
    </citation>
    <scope>NUCLEOTIDE SEQUENCE [LARGE SCALE GENOMIC DNA]</scope>
    <source>
        <strain evidence="3">NIOZ-UU27</strain>
    </source>
</reference>
<comment type="caution">
    <text evidence="3">The sequence shown here is derived from an EMBL/GenBank/DDBJ whole genome shotgun (WGS) entry which is preliminary data.</text>
</comment>
<feature type="transmembrane region" description="Helical" evidence="1">
    <location>
        <begin position="609"/>
        <end position="626"/>
    </location>
</feature>
<feature type="transmembrane region" description="Helical" evidence="1">
    <location>
        <begin position="525"/>
        <end position="543"/>
    </location>
</feature>
<organism evidence="3 4">
    <name type="scientific">Candidatus Desulfacyla euxinica</name>
    <dbReference type="NCBI Taxonomy" id="2841693"/>
    <lineage>
        <taxon>Bacteria</taxon>
        <taxon>Deltaproteobacteria</taxon>
        <taxon>Candidatus Desulfacyla</taxon>
    </lineage>
</organism>
<protein>
    <submittedName>
        <fullName evidence="3">TRAP transporter fused permease subunit</fullName>
    </submittedName>
</protein>
<name>A0A8J6T506_9DELT</name>
<dbReference type="Pfam" id="PF06808">
    <property type="entry name" value="DctM"/>
    <property type="match status" value="1"/>
</dbReference>
<dbReference type="EMBL" id="JACNJD010000258">
    <property type="protein sequence ID" value="MBC8178132.1"/>
    <property type="molecule type" value="Genomic_DNA"/>
</dbReference>
<keyword evidence="1" id="KW-0472">Membrane</keyword>
<feature type="transmembrane region" description="Helical" evidence="1">
    <location>
        <begin position="434"/>
        <end position="458"/>
    </location>
</feature>
<dbReference type="PANTHER" id="PTHR43849">
    <property type="entry name" value="BLL3936 PROTEIN"/>
    <property type="match status" value="1"/>
</dbReference>
<accession>A0A8J6T506</accession>
<feature type="transmembrane region" description="Helical" evidence="1">
    <location>
        <begin position="38"/>
        <end position="56"/>
    </location>
</feature>
<feature type="transmembrane region" description="Helical" evidence="1">
    <location>
        <begin position="404"/>
        <end position="428"/>
    </location>
</feature>
<sequence length="639" mass="69039">MFAHNLSGILEKISAGMSVVLTVYVGISVLYLFQDVSVFYATFLVFVVVISAVDHLKNAVEKGEVVPSLGSTFRTLLAWMALVVSICVTVYIAFNAGRLQMVQPFITELDVFIGWLLVGIMVFLITVHWGVLFGAIIGISIVYFLWGHLIPNELLAHPPYSIPFVISYLGMNATEGFFRFIGLLTDKIYFLVLFATFLLGVGLLSLLMELGKAFGKRVRGGAAFPAIMGSTAVGSVMGQAVANIALTGQLTIPMMIKYGFRKSTAGAIETVASTSGQLVPPILGLAAFMIAAVLNIPYIEVALNAVYPAVLYIATTTVAILMVSRIQHIGYLREEVDWHLIIRLLPTFLLPFALVLTLLMLYYSPSLAGLIGIPFVLVLSLFQGRKHRPKLKELVGHIRGGLRLVVLLSLLGIGVGGFAQVVGITQIASNLGTYFGMVLPSNMILLLVITMIICIIAGMGLPTPVAYLLVALTVGPFLQELGIPALIAHFFVFYFAIFSTVSPPVALGCLAACKISGGSFFKTSLEAMKIVGPTFITPFVFVYNPRLLEFPHISGHGLFVLGLTFLVQVVLGMGLVGHFRSPLNFVERLGAVISGSFGTVYLICHSNYFLLAFLTSCALGLVWIFFGKHAGLKAVPETH</sequence>
<dbReference type="InterPro" id="IPR010656">
    <property type="entry name" value="DctM"/>
</dbReference>
<feature type="transmembrane region" description="Helical" evidence="1">
    <location>
        <begin position="305"/>
        <end position="323"/>
    </location>
</feature>
<dbReference type="NCBIfam" id="TIGR02123">
    <property type="entry name" value="TRAP_fused"/>
    <property type="match status" value="1"/>
</dbReference>
<feature type="transmembrane region" description="Helical" evidence="1">
    <location>
        <begin position="76"/>
        <end position="94"/>
    </location>
</feature>
<dbReference type="Proteomes" id="UP000650524">
    <property type="component" value="Unassembled WGS sequence"/>
</dbReference>
<evidence type="ECO:0000313" key="4">
    <source>
        <dbReference type="Proteomes" id="UP000650524"/>
    </source>
</evidence>
<feature type="transmembrane region" description="Helical" evidence="1">
    <location>
        <begin position="278"/>
        <end position="299"/>
    </location>
</feature>
<keyword evidence="1" id="KW-1133">Transmembrane helix</keyword>
<dbReference type="AlphaFoldDB" id="A0A8J6T506"/>
<feature type="transmembrane region" description="Helical" evidence="1">
    <location>
        <begin position="106"/>
        <end position="125"/>
    </location>
</feature>
<keyword evidence="1" id="KW-0812">Transmembrane</keyword>
<feature type="transmembrane region" description="Helical" evidence="1">
    <location>
        <begin position="162"/>
        <end position="182"/>
    </location>
</feature>
<gene>
    <name evidence="3" type="ORF">H8E19_12065</name>
</gene>
<feature type="transmembrane region" description="Helical" evidence="1">
    <location>
        <begin position="465"/>
        <end position="487"/>
    </location>
</feature>
<feature type="transmembrane region" description="Helical" evidence="1">
    <location>
        <begin position="13"/>
        <end position="33"/>
    </location>
</feature>
<dbReference type="PANTHER" id="PTHR43849:SF2">
    <property type="entry name" value="BLL3936 PROTEIN"/>
    <property type="match status" value="1"/>
</dbReference>
<dbReference type="InterPro" id="IPR011853">
    <property type="entry name" value="TRAP_DctM-Dct_fused"/>
</dbReference>
<evidence type="ECO:0000256" key="1">
    <source>
        <dbReference type="SAM" id="Phobius"/>
    </source>
</evidence>
<feature type="transmembrane region" description="Helical" evidence="1">
    <location>
        <begin position="344"/>
        <end position="361"/>
    </location>
</feature>
<proteinExistence type="predicted"/>
<evidence type="ECO:0000259" key="2">
    <source>
        <dbReference type="Pfam" id="PF06808"/>
    </source>
</evidence>
<feature type="transmembrane region" description="Helical" evidence="1">
    <location>
        <begin position="555"/>
        <end position="576"/>
    </location>
</feature>
<evidence type="ECO:0000313" key="3">
    <source>
        <dbReference type="EMBL" id="MBC8178132.1"/>
    </source>
</evidence>
<feature type="domain" description="TRAP C4-dicarboxylate transport system permease DctM subunit" evidence="2">
    <location>
        <begin position="188"/>
        <end position="548"/>
    </location>
</feature>
<feature type="transmembrane region" description="Helical" evidence="1">
    <location>
        <begin position="367"/>
        <end position="384"/>
    </location>
</feature>
<feature type="transmembrane region" description="Helical" evidence="1">
    <location>
        <begin position="188"/>
        <end position="207"/>
    </location>
</feature>